<dbReference type="InterPro" id="IPR050934">
    <property type="entry name" value="ITIH"/>
</dbReference>
<dbReference type="EMBL" id="JARQWQ010000039">
    <property type="protein sequence ID" value="KAK2559625.1"/>
    <property type="molecule type" value="Genomic_DNA"/>
</dbReference>
<dbReference type="PROSITE" id="PS51468">
    <property type="entry name" value="VIT"/>
    <property type="match status" value="1"/>
</dbReference>
<organism evidence="4 5">
    <name type="scientific">Acropora cervicornis</name>
    <name type="common">Staghorn coral</name>
    <dbReference type="NCBI Taxonomy" id="6130"/>
    <lineage>
        <taxon>Eukaryota</taxon>
        <taxon>Metazoa</taxon>
        <taxon>Cnidaria</taxon>
        <taxon>Anthozoa</taxon>
        <taxon>Hexacorallia</taxon>
        <taxon>Scleractinia</taxon>
        <taxon>Astrocoeniina</taxon>
        <taxon>Acroporidae</taxon>
        <taxon>Acropora</taxon>
    </lineage>
</organism>
<dbReference type="PANTHER" id="PTHR10338">
    <property type="entry name" value="INTER-ALPHA-TRYPSIN INHIBITOR HEAVY CHAIN FAMILY MEMBER"/>
    <property type="match status" value="1"/>
</dbReference>
<protein>
    <submittedName>
        <fullName evidence="4">Inter-alpha-trypsin inhibitor heavy chain H4</fullName>
    </submittedName>
</protein>
<name>A0AAD9V3R3_ACRCE</name>
<dbReference type="Proteomes" id="UP001249851">
    <property type="component" value="Unassembled WGS sequence"/>
</dbReference>
<dbReference type="SMART" id="SM00609">
    <property type="entry name" value="VIT"/>
    <property type="match status" value="1"/>
</dbReference>
<dbReference type="InterPro" id="IPR036465">
    <property type="entry name" value="vWFA_dom_sf"/>
</dbReference>
<evidence type="ECO:0000256" key="1">
    <source>
        <dbReference type="SAM" id="SignalP"/>
    </source>
</evidence>
<evidence type="ECO:0000313" key="5">
    <source>
        <dbReference type="Proteomes" id="UP001249851"/>
    </source>
</evidence>
<dbReference type="SUPFAM" id="SSF53300">
    <property type="entry name" value="vWA-like"/>
    <property type="match status" value="1"/>
</dbReference>
<reference evidence="4" key="2">
    <citation type="journal article" date="2023" name="Science">
        <title>Genomic signatures of disease resistance in endangered staghorn corals.</title>
        <authorList>
            <person name="Vollmer S.V."/>
            <person name="Selwyn J.D."/>
            <person name="Despard B.A."/>
            <person name="Roesel C.L."/>
        </authorList>
    </citation>
    <scope>NUCLEOTIDE SEQUENCE</scope>
    <source>
        <strain evidence="4">K2</strain>
    </source>
</reference>
<keyword evidence="1" id="KW-0732">Signal</keyword>
<dbReference type="InterPro" id="IPR013694">
    <property type="entry name" value="VIT"/>
</dbReference>
<dbReference type="Pfam" id="PF08487">
    <property type="entry name" value="VIT"/>
    <property type="match status" value="1"/>
</dbReference>
<dbReference type="Pfam" id="PF00092">
    <property type="entry name" value="VWA"/>
    <property type="match status" value="1"/>
</dbReference>
<dbReference type="Gene3D" id="3.40.50.410">
    <property type="entry name" value="von Willebrand factor, type A domain"/>
    <property type="match status" value="1"/>
</dbReference>
<feature type="domain" description="VWFA" evidence="2">
    <location>
        <begin position="290"/>
        <end position="466"/>
    </location>
</feature>
<comment type="caution">
    <text evidence="4">The sequence shown here is derived from an EMBL/GenBank/DDBJ whole genome shotgun (WGS) entry which is preliminary data.</text>
</comment>
<evidence type="ECO:0000259" key="2">
    <source>
        <dbReference type="PROSITE" id="PS50234"/>
    </source>
</evidence>
<dbReference type="SMART" id="SM00327">
    <property type="entry name" value="VWA"/>
    <property type="match status" value="1"/>
</dbReference>
<feature type="chain" id="PRO_5042258360" evidence="1">
    <location>
        <begin position="20"/>
        <end position="668"/>
    </location>
</feature>
<feature type="signal peptide" evidence="1">
    <location>
        <begin position="1"/>
        <end position="19"/>
    </location>
</feature>
<feature type="domain" description="VIT" evidence="3">
    <location>
        <begin position="28"/>
        <end position="161"/>
    </location>
</feature>
<sequence length="668" mass="74333">MRPFLYIFVLFNFAVLARTKELTASSDIRSNRARRSAQHDDLAPLSLQIASKISSRFANTLVTSVMANNSSRSREAIFLVYLPDTAFISNFSMVVDGKVYVGKVKEKNAAKEEYLKAKNNDLNTGLVSQAGTETIRGMETFVVSFNVAPKSTTEFRLNYQQLLERRKGYYEKVISVRPKRIIPLLKVKIDVEEPQAFSFVNAMKIRSDPSDAVEMGNPLAVVQRTSSKSVHIEYSPSVEEQKKLGVNGVFGDFIVRYDLNHGRDAGILQVLDSYFVQYFSPSGLNPLSKNVVLVIDVSGSMSGTKITQTRQAMHAILGRLRSDDSFNIVLFNGGINQWKSEAALASPSNILEAKGFVESRVQAKGTTNINDALLRAINLLKLSGKVPLILFLTDGQPSAGEGNPSVIRTNIVTANKIDASIFSLGFGFDVNFDFLRALSSENRGKARRIYPDKDAASQLEGFFDEISSPLLDKIEFHYPKELVDETSTTAVSFDRYYQGSELVVCGKLNNSNDLSRLLTVDVRGHAGNKPVTYSLSRTINDLTVSPNQVVIDDFIERLWAYKKIKELLVQLLVSNNNREKIHLRSRALQLSLEYNFVTPLTSLIVVQSQEHDIEQKDILFSRGSVMANFGSGSAAPGPNSFLHTSSAFSCNRIFLFVTSFFLAQFLLY</sequence>
<reference evidence="4" key="1">
    <citation type="journal article" date="2023" name="G3 (Bethesda)">
        <title>Whole genome assembly and annotation of the endangered Caribbean coral Acropora cervicornis.</title>
        <authorList>
            <person name="Selwyn J.D."/>
            <person name="Vollmer S.V."/>
        </authorList>
    </citation>
    <scope>NUCLEOTIDE SEQUENCE</scope>
    <source>
        <strain evidence="4">K2</strain>
    </source>
</reference>
<accession>A0AAD9V3R3</accession>
<dbReference type="PANTHER" id="PTHR10338:SF108">
    <property type="entry name" value="INTER-ALPHA-TRYPSIN INHIBITOR HEAVY CHAIN H4-LIKE PROTEIN"/>
    <property type="match status" value="1"/>
</dbReference>
<evidence type="ECO:0000313" key="4">
    <source>
        <dbReference type="EMBL" id="KAK2559625.1"/>
    </source>
</evidence>
<dbReference type="AlphaFoldDB" id="A0AAD9V3R3"/>
<keyword evidence="5" id="KW-1185">Reference proteome</keyword>
<evidence type="ECO:0000259" key="3">
    <source>
        <dbReference type="PROSITE" id="PS51468"/>
    </source>
</evidence>
<gene>
    <name evidence="4" type="ORF">P5673_017706</name>
</gene>
<dbReference type="InterPro" id="IPR002035">
    <property type="entry name" value="VWF_A"/>
</dbReference>
<proteinExistence type="predicted"/>
<dbReference type="PROSITE" id="PS50234">
    <property type="entry name" value="VWFA"/>
    <property type="match status" value="1"/>
</dbReference>